<evidence type="ECO:0000256" key="6">
    <source>
        <dbReference type="ARBA" id="ARBA00022692"/>
    </source>
</evidence>
<dbReference type="PROSITE" id="PS50110">
    <property type="entry name" value="RESPONSE_REGULATORY"/>
    <property type="match status" value="1"/>
</dbReference>
<evidence type="ECO:0000256" key="3">
    <source>
        <dbReference type="ARBA" id="ARBA00012438"/>
    </source>
</evidence>
<keyword evidence="9" id="KW-0067">ATP-binding</keyword>
<name>A0A5C5X4C9_9PLAN</name>
<organism evidence="18 19">
    <name type="scientific">Thalassoglobus neptunius</name>
    <dbReference type="NCBI Taxonomy" id="1938619"/>
    <lineage>
        <taxon>Bacteria</taxon>
        <taxon>Pseudomonadati</taxon>
        <taxon>Planctomycetota</taxon>
        <taxon>Planctomycetia</taxon>
        <taxon>Planctomycetales</taxon>
        <taxon>Planctomycetaceae</taxon>
        <taxon>Thalassoglobus</taxon>
    </lineage>
</organism>
<dbReference type="InterPro" id="IPR036890">
    <property type="entry name" value="HATPase_C_sf"/>
</dbReference>
<dbReference type="PROSITE" id="PS50109">
    <property type="entry name" value="HIS_KIN"/>
    <property type="match status" value="1"/>
</dbReference>
<dbReference type="SUPFAM" id="SSF55874">
    <property type="entry name" value="ATPase domain of HSP90 chaperone/DNA topoisomerase II/histidine kinase"/>
    <property type="match status" value="1"/>
</dbReference>
<evidence type="ECO:0000256" key="12">
    <source>
        <dbReference type="ARBA" id="ARBA00023136"/>
    </source>
</evidence>
<accession>A0A5C5X4C9</accession>
<dbReference type="InterPro" id="IPR003594">
    <property type="entry name" value="HATPase_dom"/>
</dbReference>
<dbReference type="Gene3D" id="1.20.120.620">
    <property type="entry name" value="Backbone structure of the membrane domain of e. Coli histidine kinase receptor kdpd"/>
    <property type="match status" value="1"/>
</dbReference>
<proteinExistence type="predicted"/>
<dbReference type="CDD" id="cd17580">
    <property type="entry name" value="REC_2_DhkD-like"/>
    <property type="match status" value="1"/>
</dbReference>
<protein>
    <recommendedName>
        <fullName evidence="3">histidine kinase</fullName>
        <ecNumber evidence="3">2.7.13.3</ecNumber>
    </recommendedName>
</protein>
<dbReference type="PANTHER" id="PTHR43547:SF2">
    <property type="entry name" value="HYBRID SIGNAL TRANSDUCTION HISTIDINE KINASE C"/>
    <property type="match status" value="1"/>
</dbReference>
<keyword evidence="8 18" id="KW-0418">Kinase</keyword>
<keyword evidence="5 18" id="KW-0808">Transferase</keyword>
<comment type="subcellular location">
    <subcellularLocation>
        <location evidence="2">Membrane</location>
        <topology evidence="2">Multi-pass membrane protein</topology>
    </subcellularLocation>
</comment>
<dbReference type="InterPro" id="IPR004358">
    <property type="entry name" value="Sig_transdc_His_kin-like_C"/>
</dbReference>
<feature type="region of interest" description="Disordered" evidence="14">
    <location>
        <begin position="460"/>
        <end position="511"/>
    </location>
</feature>
<dbReference type="Pfam" id="PF00512">
    <property type="entry name" value="HisKA"/>
    <property type="match status" value="1"/>
</dbReference>
<feature type="compositionally biased region" description="Polar residues" evidence="14">
    <location>
        <begin position="462"/>
        <end position="511"/>
    </location>
</feature>
<dbReference type="InterPro" id="IPR036097">
    <property type="entry name" value="HisK_dim/P_sf"/>
</dbReference>
<keyword evidence="10 15" id="KW-1133">Transmembrane helix</keyword>
<comment type="catalytic activity">
    <reaction evidence="1">
        <text>ATP + protein L-histidine = ADP + protein N-phospho-L-histidine.</text>
        <dbReference type="EC" id="2.7.13.3"/>
    </reaction>
</comment>
<dbReference type="FunFam" id="1.10.287.130:FF:000001">
    <property type="entry name" value="Two-component sensor histidine kinase"/>
    <property type="match status" value="1"/>
</dbReference>
<dbReference type="InterPro" id="IPR003661">
    <property type="entry name" value="HisK_dim/P_dom"/>
</dbReference>
<dbReference type="Pfam" id="PF02518">
    <property type="entry name" value="HATPase_c"/>
    <property type="match status" value="1"/>
</dbReference>
<evidence type="ECO:0000256" key="7">
    <source>
        <dbReference type="ARBA" id="ARBA00022741"/>
    </source>
</evidence>
<evidence type="ECO:0000259" key="17">
    <source>
        <dbReference type="PROSITE" id="PS50110"/>
    </source>
</evidence>
<comment type="caution">
    <text evidence="18">The sequence shown here is derived from an EMBL/GenBank/DDBJ whole genome shotgun (WGS) entry which is preliminary data.</text>
</comment>
<evidence type="ECO:0000256" key="8">
    <source>
        <dbReference type="ARBA" id="ARBA00022777"/>
    </source>
</evidence>
<keyword evidence="12 15" id="KW-0472">Membrane</keyword>
<feature type="transmembrane region" description="Helical" evidence="15">
    <location>
        <begin position="135"/>
        <end position="163"/>
    </location>
</feature>
<dbReference type="InterPro" id="IPR025201">
    <property type="entry name" value="KdpD_TM"/>
</dbReference>
<dbReference type="PRINTS" id="PR00344">
    <property type="entry name" value="BCTRLSENSOR"/>
</dbReference>
<reference evidence="18 19" key="1">
    <citation type="submission" date="2019-02" db="EMBL/GenBank/DDBJ databases">
        <title>Deep-cultivation of Planctomycetes and their phenomic and genomic characterization uncovers novel biology.</title>
        <authorList>
            <person name="Wiegand S."/>
            <person name="Jogler M."/>
            <person name="Boedeker C."/>
            <person name="Pinto D."/>
            <person name="Vollmers J."/>
            <person name="Rivas-Marin E."/>
            <person name="Kohn T."/>
            <person name="Peeters S.H."/>
            <person name="Heuer A."/>
            <person name="Rast P."/>
            <person name="Oberbeckmann S."/>
            <person name="Bunk B."/>
            <person name="Jeske O."/>
            <person name="Meyerdierks A."/>
            <person name="Storesund J.E."/>
            <person name="Kallscheuer N."/>
            <person name="Luecker S."/>
            <person name="Lage O.M."/>
            <person name="Pohl T."/>
            <person name="Merkel B.J."/>
            <person name="Hornburger P."/>
            <person name="Mueller R.-W."/>
            <person name="Bruemmer F."/>
            <person name="Labrenz M."/>
            <person name="Spormann A.M."/>
            <person name="Op Den Camp H."/>
            <person name="Overmann J."/>
            <person name="Amann R."/>
            <person name="Jetten M.S.M."/>
            <person name="Mascher T."/>
            <person name="Medema M.H."/>
            <person name="Devos D.P."/>
            <person name="Kaster A.-K."/>
            <person name="Ovreas L."/>
            <person name="Rohde M."/>
            <person name="Galperin M.Y."/>
            <person name="Jogler C."/>
        </authorList>
    </citation>
    <scope>NUCLEOTIDE SEQUENCE [LARGE SCALE GENOMIC DNA]</scope>
    <source>
        <strain evidence="18 19">KOR42</strain>
    </source>
</reference>
<evidence type="ECO:0000313" key="18">
    <source>
        <dbReference type="EMBL" id="TWT57834.1"/>
    </source>
</evidence>
<dbReference type="SMART" id="SM00387">
    <property type="entry name" value="HATPase_c"/>
    <property type="match status" value="1"/>
</dbReference>
<dbReference type="OrthoDB" id="9809348at2"/>
<evidence type="ECO:0000256" key="13">
    <source>
        <dbReference type="PROSITE-ProRule" id="PRU00169"/>
    </source>
</evidence>
<dbReference type="PANTHER" id="PTHR43547">
    <property type="entry name" value="TWO-COMPONENT HISTIDINE KINASE"/>
    <property type="match status" value="1"/>
</dbReference>
<keyword evidence="19" id="KW-1185">Reference proteome</keyword>
<dbReference type="GO" id="GO:0016020">
    <property type="term" value="C:membrane"/>
    <property type="evidence" value="ECO:0007669"/>
    <property type="project" value="UniProtKB-SubCell"/>
</dbReference>
<feature type="domain" description="Response regulatory" evidence="17">
    <location>
        <begin position="518"/>
        <end position="634"/>
    </location>
</feature>
<keyword evidence="11" id="KW-0902">Two-component regulatory system</keyword>
<dbReference type="EMBL" id="SIHI01000001">
    <property type="protein sequence ID" value="TWT57834.1"/>
    <property type="molecule type" value="Genomic_DNA"/>
</dbReference>
<evidence type="ECO:0000256" key="15">
    <source>
        <dbReference type="SAM" id="Phobius"/>
    </source>
</evidence>
<dbReference type="FunFam" id="3.30.565.10:FF:000006">
    <property type="entry name" value="Sensor histidine kinase WalK"/>
    <property type="match status" value="1"/>
</dbReference>
<dbReference type="Gene3D" id="3.30.565.10">
    <property type="entry name" value="Histidine kinase-like ATPase, C-terminal domain"/>
    <property type="match status" value="1"/>
</dbReference>
<dbReference type="GO" id="GO:0005524">
    <property type="term" value="F:ATP binding"/>
    <property type="evidence" value="ECO:0007669"/>
    <property type="project" value="UniProtKB-KW"/>
</dbReference>
<dbReference type="SUPFAM" id="SSF47384">
    <property type="entry name" value="Homodimeric domain of signal transducing histidine kinase"/>
    <property type="match status" value="1"/>
</dbReference>
<keyword evidence="7" id="KW-0547">Nucleotide-binding</keyword>
<dbReference type="Gene3D" id="3.40.50.2300">
    <property type="match status" value="1"/>
</dbReference>
<dbReference type="InterPro" id="IPR038318">
    <property type="entry name" value="KdpD_sf"/>
</dbReference>
<evidence type="ECO:0000313" key="19">
    <source>
        <dbReference type="Proteomes" id="UP000317243"/>
    </source>
</evidence>
<feature type="transmembrane region" description="Helical" evidence="15">
    <location>
        <begin position="175"/>
        <end position="201"/>
    </location>
</feature>
<evidence type="ECO:0000259" key="16">
    <source>
        <dbReference type="PROSITE" id="PS50109"/>
    </source>
</evidence>
<feature type="domain" description="Histidine kinase" evidence="16">
    <location>
        <begin position="238"/>
        <end position="455"/>
    </location>
</feature>
<dbReference type="CDD" id="cd00082">
    <property type="entry name" value="HisKA"/>
    <property type="match status" value="1"/>
</dbReference>
<dbReference type="InterPro" id="IPR001789">
    <property type="entry name" value="Sig_transdc_resp-reg_receiver"/>
</dbReference>
<dbReference type="Pfam" id="PF13493">
    <property type="entry name" value="DUF4118"/>
    <property type="match status" value="1"/>
</dbReference>
<gene>
    <name evidence="18" type="primary">tmoS</name>
    <name evidence="18" type="ORF">KOR42_12010</name>
</gene>
<dbReference type="GO" id="GO:0000155">
    <property type="term" value="F:phosphorelay sensor kinase activity"/>
    <property type="evidence" value="ECO:0007669"/>
    <property type="project" value="InterPro"/>
</dbReference>
<evidence type="ECO:0000256" key="5">
    <source>
        <dbReference type="ARBA" id="ARBA00022679"/>
    </source>
</evidence>
<dbReference type="Pfam" id="PF00072">
    <property type="entry name" value="Response_reg"/>
    <property type="match status" value="1"/>
</dbReference>
<evidence type="ECO:0000256" key="9">
    <source>
        <dbReference type="ARBA" id="ARBA00022840"/>
    </source>
</evidence>
<dbReference type="SMART" id="SM00448">
    <property type="entry name" value="REC"/>
    <property type="match status" value="1"/>
</dbReference>
<sequence>MESVSFRRVSRNHNVGLRHTLEITLRILAPPSRRFATQEVLQKTACRDDESAGGVNDSLRSESTRLLFPFPGFCGKNDLSLKTAFQTADMTVTGQDAGSRFLDQMRRYSIALFSTLTATWIRMELDPILESKVPFGLFFVSSLLTAWLAGTGPAILAAVLSLLSAAHFIIPPHDSLLLIHASDLVSLWIYLGVTIAAIMIFNQLSVQRRISENSARENARLNDGLMEADRRKDEFLAMLAHELRNPLTPIQTALDILEDGPKSRQQAHALQTIRRQLGQTIRLVNDLLDASRYVHGKLRVKLSPINLVDAVEMAIEMSSSVIQERGHQFRASLPTDPVIINGDLARMSQSISNLLHNAAKFTPVKGHIRLAVSSENGIASVCVEDDGIGIPQELESDIFELFRQVNSSRSRREGGLGIGLSLVRHIIAAHHGTVEMFSDGLGQGTRFVLQLPCLDHKIPAKPSTTTDLNMSNRCDSPESSKNILSESEFTSLQESSGRKPSQKVQPSVQSKTASSNRRILIVDDNVDSAEMLKLLLSMEGYVVITANNGIDGIQLAELNIPDVILLDIGLPGMDGFEVARILRRLPEMNDIRIIAVSGWDGNEYRELSREVGIDHHVAKPFLPSDLIKLIEAPNCRGIGKAVTLND</sequence>
<dbReference type="AlphaFoldDB" id="A0A5C5X4C9"/>
<feature type="modified residue" description="4-aspartylphosphate" evidence="13">
    <location>
        <position position="567"/>
    </location>
</feature>
<dbReference type="Gene3D" id="1.10.287.130">
    <property type="match status" value="1"/>
</dbReference>
<dbReference type="InterPro" id="IPR005467">
    <property type="entry name" value="His_kinase_dom"/>
</dbReference>
<evidence type="ECO:0000256" key="10">
    <source>
        <dbReference type="ARBA" id="ARBA00022989"/>
    </source>
</evidence>
<dbReference type="SMART" id="SM00388">
    <property type="entry name" value="HisKA"/>
    <property type="match status" value="1"/>
</dbReference>
<evidence type="ECO:0000256" key="4">
    <source>
        <dbReference type="ARBA" id="ARBA00022553"/>
    </source>
</evidence>
<keyword evidence="4 13" id="KW-0597">Phosphoprotein</keyword>
<keyword evidence="6 15" id="KW-0812">Transmembrane</keyword>
<dbReference type="EC" id="2.7.13.3" evidence="3"/>
<evidence type="ECO:0000256" key="11">
    <source>
        <dbReference type="ARBA" id="ARBA00023012"/>
    </source>
</evidence>
<evidence type="ECO:0000256" key="2">
    <source>
        <dbReference type="ARBA" id="ARBA00004141"/>
    </source>
</evidence>
<evidence type="ECO:0000256" key="14">
    <source>
        <dbReference type="SAM" id="MobiDB-lite"/>
    </source>
</evidence>
<dbReference type="SUPFAM" id="SSF52172">
    <property type="entry name" value="CheY-like"/>
    <property type="match status" value="1"/>
</dbReference>
<dbReference type="InterPro" id="IPR011006">
    <property type="entry name" value="CheY-like_superfamily"/>
</dbReference>
<dbReference type="Proteomes" id="UP000317243">
    <property type="component" value="Unassembled WGS sequence"/>
</dbReference>
<evidence type="ECO:0000256" key="1">
    <source>
        <dbReference type="ARBA" id="ARBA00000085"/>
    </source>
</evidence>